<feature type="compositionally biased region" description="Acidic residues" evidence="1">
    <location>
        <begin position="46"/>
        <end position="107"/>
    </location>
</feature>
<feature type="compositionally biased region" description="Basic residues" evidence="1">
    <location>
        <begin position="196"/>
        <end position="228"/>
    </location>
</feature>
<name>A0A7I8VGS4_9ANNE</name>
<reference evidence="3 4" key="1">
    <citation type="submission" date="2020-08" db="EMBL/GenBank/DDBJ databases">
        <authorList>
            <person name="Hejnol A."/>
        </authorList>
    </citation>
    <scope>NUCLEOTIDE SEQUENCE [LARGE SCALE GENOMIC DNA]</scope>
</reference>
<accession>A0A7I8VGS4</accession>
<dbReference type="AlphaFoldDB" id="A0A7I8VGS4"/>
<evidence type="ECO:0000256" key="2">
    <source>
        <dbReference type="SAM" id="SignalP"/>
    </source>
</evidence>
<feature type="signal peptide" evidence="2">
    <location>
        <begin position="1"/>
        <end position="19"/>
    </location>
</feature>
<sequence>MKLFLMILGLVLFVQVLDARSVPIDDELYDGNSEDVYVHKFQPVEEKEDDENEIDSDDVDIVDNDTEVENEDNDTANEDEDEDEDEDEYDGDEEDYEEDNDDEEEVDEKPSHGLSDVQVKSICKKYRNGEINVDKPKTKKFLMDLCKTEEEDTCQYRYGKWCLDGYIKGIRRMVSKIHERMGQNGGQSGFNFGKRGGCKRKHGKHGKHGKHRKHGKHGRHGKHGKHGKHGEPDQQYRQGKYQSRWRLSNSNDWNSHKKWYM</sequence>
<proteinExistence type="predicted"/>
<keyword evidence="4" id="KW-1185">Reference proteome</keyword>
<feature type="region of interest" description="Disordered" evidence="1">
    <location>
        <begin position="42"/>
        <end position="115"/>
    </location>
</feature>
<protein>
    <submittedName>
        <fullName evidence="3">DgyrCDS3897</fullName>
    </submittedName>
</protein>
<feature type="chain" id="PRO_5029475666" evidence="2">
    <location>
        <begin position="20"/>
        <end position="261"/>
    </location>
</feature>
<evidence type="ECO:0000313" key="4">
    <source>
        <dbReference type="Proteomes" id="UP000549394"/>
    </source>
</evidence>
<dbReference type="Proteomes" id="UP000549394">
    <property type="component" value="Unassembled WGS sequence"/>
</dbReference>
<evidence type="ECO:0000313" key="3">
    <source>
        <dbReference type="EMBL" id="CAD5114864.1"/>
    </source>
</evidence>
<gene>
    <name evidence="3" type="ORF">DGYR_LOCUS3669</name>
</gene>
<feature type="compositionally biased region" description="Polar residues" evidence="1">
    <location>
        <begin position="235"/>
        <end position="248"/>
    </location>
</feature>
<organism evidence="3 4">
    <name type="scientific">Dimorphilus gyrociliatus</name>
    <dbReference type="NCBI Taxonomy" id="2664684"/>
    <lineage>
        <taxon>Eukaryota</taxon>
        <taxon>Metazoa</taxon>
        <taxon>Spiralia</taxon>
        <taxon>Lophotrochozoa</taxon>
        <taxon>Annelida</taxon>
        <taxon>Polychaeta</taxon>
        <taxon>Polychaeta incertae sedis</taxon>
        <taxon>Dinophilidae</taxon>
        <taxon>Dimorphilus</taxon>
    </lineage>
</organism>
<keyword evidence="2" id="KW-0732">Signal</keyword>
<evidence type="ECO:0000256" key="1">
    <source>
        <dbReference type="SAM" id="MobiDB-lite"/>
    </source>
</evidence>
<comment type="caution">
    <text evidence="3">The sequence shown here is derived from an EMBL/GenBank/DDBJ whole genome shotgun (WGS) entry which is preliminary data.</text>
</comment>
<feature type="region of interest" description="Disordered" evidence="1">
    <location>
        <begin position="181"/>
        <end position="248"/>
    </location>
</feature>
<dbReference type="EMBL" id="CAJFCJ010000005">
    <property type="protein sequence ID" value="CAD5114864.1"/>
    <property type="molecule type" value="Genomic_DNA"/>
</dbReference>